<proteinExistence type="predicted"/>
<keyword evidence="3" id="KW-0804">Transcription</keyword>
<keyword evidence="1" id="KW-0805">Transcription regulation</keyword>
<gene>
    <name evidence="6" type="ORF">QF206_07045</name>
</gene>
<dbReference type="AlphaFoldDB" id="A0AAW6T4G8"/>
<dbReference type="SUPFAM" id="SSF55781">
    <property type="entry name" value="GAF domain-like"/>
    <property type="match status" value="1"/>
</dbReference>
<dbReference type="InterPro" id="IPR036390">
    <property type="entry name" value="WH_DNA-bd_sf"/>
</dbReference>
<feature type="domain" description="HTH iclR-type" evidence="4">
    <location>
        <begin position="7"/>
        <end position="69"/>
    </location>
</feature>
<dbReference type="GO" id="GO:0003677">
    <property type="term" value="F:DNA binding"/>
    <property type="evidence" value="ECO:0007669"/>
    <property type="project" value="UniProtKB-KW"/>
</dbReference>
<keyword evidence="2" id="KW-0238">DNA-binding</keyword>
<keyword evidence="7" id="KW-1185">Reference proteome</keyword>
<dbReference type="RefSeq" id="WP_281488498.1">
    <property type="nucleotide sequence ID" value="NZ_JASATX010000002.1"/>
</dbReference>
<dbReference type="PANTHER" id="PTHR30136:SF35">
    <property type="entry name" value="HTH-TYPE TRANSCRIPTIONAL REGULATOR RV1719"/>
    <property type="match status" value="1"/>
</dbReference>
<evidence type="ECO:0000256" key="2">
    <source>
        <dbReference type="ARBA" id="ARBA00023125"/>
    </source>
</evidence>
<evidence type="ECO:0000259" key="5">
    <source>
        <dbReference type="PROSITE" id="PS51078"/>
    </source>
</evidence>
<evidence type="ECO:0000256" key="1">
    <source>
        <dbReference type="ARBA" id="ARBA00023015"/>
    </source>
</evidence>
<evidence type="ECO:0000256" key="3">
    <source>
        <dbReference type="ARBA" id="ARBA00023163"/>
    </source>
</evidence>
<feature type="domain" description="IclR-ED" evidence="5">
    <location>
        <begin position="70"/>
        <end position="252"/>
    </location>
</feature>
<comment type="caution">
    <text evidence="6">The sequence shown here is derived from an EMBL/GenBank/DDBJ whole genome shotgun (WGS) entry which is preliminary data.</text>
</comment>
<name>A0AAW6T4G8_9MICO</name>
<dbReference type="PROSITE" id="PS51077">
    <property type="entry name" value="HTH_ICLR"/>
    <property type="match status" value="1"/>
</dbReference>
<dbReference type="GO" id="GO:0045892">
    <property type="term" value="P:negative regulation of DNA-templated transcription"/>
    <property type="evidence" value="ECO:0007669"/>
    <property type="project" value="TreeGrafter"/>
</dbReference>
<dbReference type="InterPro" id="IPR005471">
    <property type="entry name" value="Tscrpt_reg_IclR_N"/>
</dbReference>
<dbReference type="InterPro" id="IPR050707">
    <property type="entry name" value="HTH_MetabolicPath_Reg"/>
</dbReference>
<dbReference type="GO" id="GO:0003700">
    <property type="term" value="F:DNA-binding transcription factor activity"/>
    <property type="evidence" value="ECO:0007669"/>
    <property type="project" value="TreeGrafter"/>
</dbReference>
<dbReference type="PANTHER" id="PTHR30136">
    <property type="entry name" value="HELIX-TURN-HELIX TRANSCRIPTIONAL REGULATOR, ICLR FAMILY"/>
    <property type="match status" value="1"/>
</dbReference>
<dbReference type="InterPro" id="IPR036388">
    <property type="entry name" value="WH-like_DNA-bd_sf"/>
</dbReference>
<dbReference type="PROSITE" id="PS51078">
    <property type="entry name" value="ICLR_ED"/>
    <property type="match status" value="1"/>
</dbReference>
<organism evidence="6 7">
    <name type="scientific">Ruicaihuangia caeni</name>
    <dbReference type="NCBI Taxonomy" id="3042517"/>
    <lineage>
        <taxon>Bacteria</taxon>
        <taxon>Bacillati</taxon>
        <taxon>Actinomycetota</taxon>
        <taxon>Actinomycetes</taxon>
        <taxon>Micrococcales</taxon>
        <taxon>Microbacteriaceae</taxon>
        <taxon>Ruicaihuangia</taxon>
    </lineage>
</organism>
<dbReference type="InterPro" id="IPR029016">
    <property type="entry name" value="GAF-like_dom_sf"/>
</dbReference>
<dbReference type="SUPFAM" id="SSF46785">
    <property type="entry name" value="Winged helix' DNA-binding domain"/>
    <property type="match status" value="1"/>
</dbReference>
<protein>
    <submittedName>
        <fullName evidence="6">IclR family transcriptional regulator</fullName>
    </submittedName>
</protein>
<reference evidence="6 7" key="1">
    <citation type="submission" date="2023-04" db="EMBL/GenBank/DDBJ databases">
        <title>Klugiella caeni sp. nov. isolated from the sludge of biochemical tank.</title>
        <authorList>
            <person name="Geng K."/>
        </authorList>
    </citation>
    <scope>NUCLEOTIDE SEQUENCE [LARGE SCALE GENOMIC DNA]</scope>
    <source>
        <strain evidence="6 7">YN-L-19</strain>
    </source>
</reference>
<sequence length="266" mass="28729">MGDSSAVPAAEQALGILSYMARQRGPVTAAAIANALAVPRSTTYHLLAVLIRQGFVTHLSERRRYGLGVSALELGTGYARQEPLAQLGRPLVETLARTAGANAHLAVMHGTDVLYIVEERPRQAPRLVSGLGVRLPAHLTASGRAMLSAMPTEQFWALYPDREMLVERTGRGPRTVAELRDWLRTARARGYATEVSEITQGLVSVGLPVLDHLGWPTAAIALTFPEADGRALDEVADEIRPASQELSRRIGGVPARLVHRDVTSRP</sequence>
<dbReference type="SMART" id="SM00346">
    <property type="entry name" value="HTH_ICLR"/>
    <property type="match status" value="1"/>
</dbReference>
<dbReference type="EMBL" id="JASATX010000002">
    <property type="protein sequence ID" value="MDI2098720.1"/>
    <property type="molecule type" value="Genomic_DNA"/>
</dbReference>
<evidence type="ECO:0000313" key="7">
    <source>
        <dbReference type="Proteomes" id="UP001321506"/>
    </source>
</evidence>
<dbReference type="Gene3D" id="3.30.450.40">
    <property type="match status" value="1"/>
</dbReference>
<dbReference type="Proteomes" id="UP001321506">
    <property type="component" value="Unassembled WGS sequence"/>
</dbReference>
<dbReference type="Pfam" id="PF01614">
    <property type="entry name" value="IclR_C"/>
    <property type="match status" value="1"/>
</dbReference>
<evidence type="ECO:0000259" key="4">
    <source>
        <dbReference type="PROSITE" id="PS51077"/>
    </source>
</evidence>
<dbReference type="Pfam" id="PF09339">
    <property type="entry name" value="HTH_IclR"/>
    <property type="match status" value="1"/>
</dbReference>
<accession>A0AAW6T4G8</accession>
<dbReference type="Gene3D" id="1.10.10.10">
    <property type="entry name" value="Winged helix-like DNA-binding domain superfamily/Winged helix DNA-binding domain"/>
    <property type="match status" value="1"/>
</dbReference>
<dbReference type="InterPro" id="IPR014757">
    <property type="entry name" value="Tscrpt_reg_IclR_C"/>
</dbReference>
<evidence type="ECO:0000313" key="6">
    <source>
        <dbReference type="EMBL" id="MDI2098720.1"/>
    </source>
</evidence>